<feature type="signal peptide" evidence="4">
    <location>
        <begin position="1"/>
        <end position="22"/>
    </location>
</feature>
<evidence type="ECO:0000256" key="3">
    <source>
        <dbReference type="ARBA" id="ARBA00022729"/>
    </source>
</evidence>
<comment type="similarity">
    <text evidence="1">Belongs to the bacterial solute-binding protein 5 family.</text>
</comment>
<reference evidence="7" key="1">
    <citation type="submission" date="2010-03" db="EMBL/GenBank/DDBJ databases">
        <title>The genome sequence of Synergistetes sp. SGP1.</title>
        <authorList>
            <consortium name="metaHIT consortium -- http://www.metahit.eu/"/>
            <person name="Pajon A."/>
            <person name="Turner K."/>
            <person name="Parkhill J."/>
            <person name="Wade W."/>
            <person name="Vartoukian S."/>
        </authorList>
    </citation>
    <scope>NUCLEOTIDE SEQUENCE [LARGE SCALE GENOMIC DNA]</scope>
    <source>
        <strain evidence="7">SGP1</strain>
    </source>
</reference>
<dbReference type="Proteomes" id="UP000008957">
    <property type="component" value="Chromosome"/>
</dbReference>
<sequence length="517" mass="56700">MKKTVFAALSLAMALLCGTALAKDEIVLSGGDNAMAGKIDPVRGYGVWGPDIFHCHLLKPGKDNLLEKDLATDEKVSEDGLRYTYEIREDAKFADGHPLTAEDIVFTFESTKAAASVADLSMLESVRALDDRTVEFTLSRPWSFFPHLLSYVGIVPKHAYKEGYGDMPLGSGAWRIVDFQIGQQMILEPNPHYYGRKSPFKRVTILKVDDDATLAAAKSGQLDFVFIPAEFAATKQEVPGMKLLTLDTFTSLAINLPVIPEGVASGDEKVGNNVTCDPAIRRALNVGISRQLLVDQALSGMGKPSFTIGGGWLPWASKRTFEDGRLEEAKKILEDAGWVDSDGDGIREKDGLKAEFTIKGRSNDMPRYNVVVAVAESAKALGIHIIPQSAPWVEARHARATPTCWAFGYPSPSDFYLFYHSSQINKGVIGNPPSYSNPEVDALIDRALRATSQEESDRLWQQAEELADADVPFLYVACPQDNYLVRDGLTIPPLGRVKSRNQGGAGLENLNEWSWSE</sequence>
<proteinExistence type="inferred from homology"/>
<reference evidence="6 7" key="2">
    <citation type="submission" date="2010-03" db="EMBL/GenBank/DDBJ databases">
        <authorList>
            <person name="Pajon A."/>
        </authorList>
    </citation>
    <scope>NUCLEOTIDE SEQUENCE [LARGE SCALE GENOMIC DNA]</scope>
    <source>
        <strain evidence="6 7">SGP1</strain>
    </source>
</reference>
<dbReference type="Pfam" id="PF00496">
    <property type="entry name" value="SBP_bac_5"/>
    <property type="match status" value="1"/>
</dbReference>
<dbReference type="KEGG" id="sbr:SY1_18590"/>
<organism evidence="6 7">
    <name type="scientific">Fretibacterium fastidiosum</name>
    <dbReference type="NCBI Taxonomy" id="651822"/>
    <lineage>
        <taxon>Bacteria</taxon>
        <taxon>Thermotogati</taxon>
        <taxon>Synergistota</taxon>
        <taxon>Synergistia</taxon>
        <taxon>Synergistales</taxon>
        <taxon>Aminobacteriaceae</taxon>
        <taxon>Fretibacterium</taxon>
    </lineage>
</organism>
<dbReference type="SUPFAM" id="SSF53850">
    <property type="entry name" value="Periplasmic binding protein-like II"/>
    <property type="match status" value="1"/>
</dbReference>
<evidence type="ECO:0000259" key="5">
    <source>
        <dbReference type="Pfam" id="PF00496"/>
    </source>
</evidence>
<evidence type="ECO:0000313" key="6">
    <source>
        <dbReference type="EMBL" id="CBL28715.1"/>
    </source>
</evidence>
<dbReference type="AlphaFoldDB" id="A0AB94IY92"/>
<keyword evidence="3 4" id="KW-0732">Signal</keyword>
<protein>
    <submittedName>
        <fullName evidence="6">ABC-type dipeptide transport system, periplasmic component</fullName>
    </submittedName>
</protein>
<evidence type="ECO:0000256" key="2">
    <source>
        <dbReference type="ARBA" id="ARBA00022448"/>
    </source>
</evidence>
<feature type="domain" description="Solute-binding protein family 5" evidence="5">
    <location>
        <begin position="67"/>
        <end position="423"/>
    </location>
</feature>
<dbReference type="RefSeq" id="WP_015556862.1">
    <property type="nucleotide sequence ID" value="NC_021038.1"/>
</dbReference>
<name>A0AB94IY92_9BACT</name>
<dbReference type="Gene3D" id="3.10.105.10">
    <property type="entry name" value="Dipeptide-binding Protein, Domain 3"/>
    <property type="match status" value="1"/>
</dbReference>
<dbReference type="GO" id="GO:0015833">
    <property type="term" value="P:peptide transport"/>
    <property type="evidence" value="ECO:0007669"/>
    <property type="project" value="TreeGrafter"/>
</dbReference>
<keyword evidence="7" id="KW-1185">Reference proteome</keyword>
<evidence type="ECO:0000313" key="7">
    <source>
        <dbReference type="Proteomes" id="UP000008957"/>
    </source>
</evidence>
<dbReference type="InterPro" id="IPR039424">
    <property type="entry name" value="SBP_5"/>
</dbReference>
<dbReference type="GO" id="GO:0042597">
    <property type="term" value="C:periplasmic space"/>
    <property type="evidence" value="ECO:0007669"/>
    <property type="project" value="UniProtKB-ARBA"/>
</dbReference>
<dbReference type="Gene3D" id="3.40.190.10">
    <property type="entry name" value="Periplasmic binding protein-like II"/>
    <property type="match status" value="1"/>
</dbReference>
<dbReference type="GO" id="GO:0043190">
    <property type="term" value="C:ATP-binding cassette (ABC) transporter complex"/>
    <property type="evidence" value="ECO:0007669"/>
    <property type="project" value="InterPro"/>
</dbReference>
<evidence type="ECO:0000256" key="4">
    <source>
        <dbReference type="SAM" id="SignalP"/>
    </source>
</evidence>
<dbReference type="InterPro" id="IPR030678">
    <property type="entry name" value="Peptide/Ni-bd"/>
</dbReference>
<dbReference type="InterPro" id="IPR000914">
    <property type="entry name" value="SBP_5_dom"/>
</dbReference>
<dbReference type="CDD" id="cd08518">
    <property type="entry name" value="PBP2_NikA_DppA_OppA_like_19"/>
    <property type="match status" value="1"/>
</dbReference>
<accession>A0AB94IY92</accession>
<dbReference type="PANTHER" id="PTHR30290">
    <property type="entry name" value="PERIPLASMIC BINDING COMPONENT OF ABC TRANSPORTER"/>
    <property type="match status" value="1"/>
</dbReference>
<dbReference type="PIRSF" id="PIRSF002741">
    <property type="entry name" value="MppA"/>
    <property type="match status" value="1"/>
</dbReference>
<gene>
    <name evidence="6" type="ORF">SY1_18590</name>
</gene>
<feature type="chain" id="PRO_5044503132" evidence="4">
    <location>
        <begin position="23"/>
        <end position="517"/>
    </location>
</feature>
<dbReference type="PANTHER" id="PTHR30290:SF9">
    <property type="entry name" value="OLIGOPEPTIDE-BINDING PROTEIN APPA"/>
    <property type="match status" value="1"/>
</dbReference>
<dbReference type="EMBL" id="FP929056">
    <property type="protein sequence ID" value="CBL28715.1"/>
    <property type="molecule type" value="Genomic_DNA"/>
</dbReference>
<evidence type="ECO:0000256" key="1">
    <source>
        <dbReference type="ARBA" id="ARBA00005695"/>
    </source>
</evidence>
<keyword evidence="2" id="KW-0813">Transport</keyword>
<dbReference type="GO" id="GO:1904680">
    <property type="term" value="F:peptide transmembrane transporter activity"/>
    <property type="evidence" value="ECO:0007669"/>
    <property type="project" value="TreeGrafter"/>
</dbReference>